<gene>
    <name evidence="3" type="ORF">KP509_37G060800</name>
</gene>
<dbReference type="InterPro" id="IPR036322">
    <property type="entry name" value="WD40_repeat_dom_sf"/>
</dbReference>
<dbReference type="SMART" id="SM00320">
    <property type="entry name" value="WD40"/>
    <property type="match status" value="11"/>
</dbReference>
<dbReference type="Pfam" id="PF12234">
    <property type="entry name" value="Rav1p_C"/>
    <property type="match status" value="1"/>
</dbReference>
<dbReference type="GO" id="GO:0007035">
    <property type="term" value="P:vacuolar acidification"/>
    <property type="evidence" value="ECO:0007669"/>
    <property type="project" value="TreeGrafter"/>
</dbReference>
<feature type="domain" description="RAVE complex protein Rav1 C-terminal" evidence="2">
    <location>
        <begin position="888"/>
        <end position="1438"/>
    </location>
</feature>
<protein>
    <recommendedName>
        <fullName evidence="2">RAVE complex protein Rav1 C-terminal domain-containing protein</fullName>
    </recommendedName>
</protein>
<comment type="caution">
    <text evidence="3">The sequence shown here is derived from an EMBL/GenBank/DDBJ whole genome shotgun (WGS) entry which is preliminary data.</text>
</comment>
<evidence type="ECO:0000259" key="2">
    <source>
        <dbReference type="Pfam" id="PF12234"/>
    </source>
</evidence>
<dbReference type="InterPro" id="IPR001680">
    <property type="entry name" value="WD40_rpt"/>
</dbReference>
<organism evidence="3 4">
    <name type="scientific">Ceratopteris richardii</name>
    <name type="common">Triangle waterfern</name>
    <dbReference type="NCBI Taxonomy" id="49495"/>
    <lineage>
        <taxon>Eukaryota</taxon>
        <taxon>Viridiplantae</taxon>
        <taxon>Streptophyta</taxon>
        <taxon>Embryophyta</taxon>
        <taxon>Tracheophyta</taxon>
        <taxon>Polypodiopsida</taxon>
        <taxon>Polypodiidae</taxon>
        <taxon>Polypodiales</taxon>
        <taxon>Pteridineae</taxon>
        <taxon>Pteridaceae</taxon>
        <taxon>Parkerioideae</taxon>
        <taxon>Ceratopteris</taxon>
    </lineage>
</organism>
<dbReference type="PROSITE" id="PS50294">
    <property type="entry name" value="WD_REPEATS_REGION"/>
    <property type="match status" value="1"/>
</dbReference>
<accession>A0A8T2Q9L6</accession>
<name>A0A8T2Q9L6_CERRI</name>
<dbReference type="InterPro" id="IPR022033">
    <property type="entry name" value="Rav1p_C"/>
</dbReference>
<dbReference type="PANTHER" id="PTHR13950">
    <property type="entry name" value="RABCONNECTIN-RELATED"/>
    <property type="match status" value="1"/>
</dbReference>
<dbReference type="OrthoDB" id="342131at2759"/>
<sequence>MGSSTTALLQLELQERSLPLPNTGSPFQTLDWLPNYFGCSWVAFASRNSLVISLTPSPTSSHEAELGFSQVIDSSEDVPVHITCVRWAPSLLGLLGASRGHVLSIFKPQFSNIHGGHISPDFPCGWVLANALEHTSNIWSFGWTDSGDGLLSVGTEVVMWRQKDSRWHQLWMSSVAHPQVFAAATWTADGLAATAEGSVALEDQSNQVINCSENSMKGRATVWWWDDSVGLLESELVHPREIVFIQWRPSKGTFVSKESFRPVLLTACKDGAVRLWLEIDSGRARLDKASGKDVPAKYLKPAFFVSAVIEAEQCLQGVLGADAFVRWPIEYRTAISDSVFPSSSNTIAKRQNINSCEWLIGLGPRGSIVMWSIFCLDDICPPRCPRVFLWKQASGVIPISGSVAGNKNAHILLKAVAQRLSGRLTDPPSTLDIFYASQPILFQWSRIWPPISALCGDALEESESWGIGGNISSPIKSRKDAWGVVTEKFSLNGHSNNIISIAVHPITFLGLVATLDSKGYIFLWQTSSFFARNSISCVSIWKSSCQLVSSQEASTLTWLPAFYRCQAVLLLAHACSISFYLISEVQNSTSCDQVCSSRLVCSLDLSPTISGQLSAIWILPRDVQSTEFSIIGLVKESGRLVSCNIQLVIDEGVSCKMDSCSPNEVEKETNLLVKLISTTIIGQAESFTCVAFLPVRFVPHFDPQSDSMMYEPLIQSDAYDFATGSSNGVLSLWKKVGCESGSDPDYVKKDAWQSLESFRVSSGPLMMIAVGCSGLKIAIWTPSSLGTCGDGIVIWSIESIGAGAALCLSGRIALPGPIISMKLLDLGNGGSLLGVLQQSSLLVYTDSRTLGKGTEISVGIQNKGNGKLEQSSWQLLASVPFRGASCFAWGQRGSLLVSFKEHLLVFGLRFPEDAPRLNKQGFDFLFKSLKGQQCNLFGAGDMLYSPLPMYHPIAMLYYIYTGNYQRARLCLHHLQQNLLELSSNTQGNTVRGLLKIFSPAHLLEIYQKESQADKEPSKNRGNSMSWSIGHDRDLDDYTASFSGMNLSGKEFNKDLKSREANSSDMFSLEQLDLVLTTYQDVLDLTEEHKMQLLAIADMLIRINSVNKSSEYASLDRPGQRFWSAVQLFYSQGIQQRGKDVQVEDLCLDSKAMAWALQSECKDVLLDLCLGSEISWPAMRALGVGFWFTDVPQLRLRMEKLARAQYLKEKNPRHCALLYLALQRKNVLMGLLKLSKAEKDKVLYEFFGRDFSEEKNQAAALKNAYTLLGKHQHELAAAFFLLGGDLSSAVSACAKNLGDLQLALVICRLSEGINGPNEQRLAEYELFNAQREGDCWLASLLQWLLGKRSKAFEEMIGYLPEAIIEQGYGGKEISTELFFSGGIKSKFFDPEVGIFSLHLASKIFVHSESSISSVTTLCRWLCLRTSSSLERIGLPLEALEYLHSAVSNVGKFATESGLSYLNTLKNNLALQFQAEVVMSHPCWWYGTRPMGFSRKDKGDIQKSIVDASTKLLQVLDALECDFCIDIKFIIAEVSRLLHYQNSWYLRSVFMRRISQGVHGSPELFSLPCLYHFIKPFEAELLKAVDPISLSISQLHKNETYHGNSVSTPQILYAMEVWLLHSLSGQNSETSIEAALLVLLLSSVAAWKVCDWVCIHEIAKLIKSKSIGSVSCLHIYDVEGVLLSFLESIHLMPILGCNVRGKICVNSNQMSEVEVWHVLSLVFWNAFYVWARQLVKSLSVEKLNEDASQLASHRSSLHKTYVTVLESITAIFERKLVYYLNTSKQVAFLSSWLSGSQSLSEICSSTSLVTSVNPTASERATDTFEQSKCFPGNFLMHDIWKDMLAPHNVRAILELAGARLVSSGGKACTPECLESSKINISEPIVKNEIIKGGLHDSEREFGTSNKEKSVGYVNANGSCGLSDKASLWDTAYGKAQYKMEEVFHSGGDLLEAISVNSCCRDQVVIASSRKGLLYFDINTGKGISHAEVNLWSQAEWPQDGWASSESTPMPTYVSPGVGIRGKEGPNLGLGGATVGAGMQNNMPKESSFKGAGVGIPGYGGMGALGLGWEEWEDFDGVIDPLATMENVNTQAITSHPLRPLFLVGSRNTHVYLWEFGKDSALATYGVLPAANVPPPYALASITSVRFDYSGHRFASSAIDGTVCKWQLEVGGRSNVHPTDSCVCFNRHASDVAFVGGSGSIIVATGASHNNENLVFWDTLAPTPTSQAFVFCHEGGARCLEMFDQDVGGGTFSPLIVTCGKSGDISVHDFRYIAKMKSKGTKNINKVQGLPHDYHSSRRQSDGEHNVNGSVWHISKAHSASITCVSAVPGTSLFFTGSKDGDIKLWDVKKCELVNHWQRVHDKQMFLQHNARGFGAVLQAAVTDIQPVSGGFLSCGGDGSLRLFSRQ</sequence>
<keyword evidence="4" id="KW-1185">Reference proteome</keyword>
<dbReference type="InterPro" id="IPR052208">
    <property type="entry name" value="DmX-like/RAVE_component"/>
</dbReference>
<dbReference type="PANTHER" id="PTHR13950:SF9">
    <property type="entry name" value="RABCONNECTIN-3A"/>
    <property type="match status" value="1"/>
</dbReference>
<dbReference type="PROSITE" id="PS50082">
    <property type="entry name" value="WD_REPEATS_2"/>
    <property type="match status" value="1"/>
</dbReference>
<feature type="repeat" description="WD" evidence="1">
    <location>
        <begin position="2312"/>
        <end position="2353"/>
    </location>
</feature>
<dbReference type="Gene3D" id="2.130.10.10">
    <property type="entry name" value="YVTN repeat-like/Quinoprotein amine dehydrogenase"/>
    <property type="match status" value="1"/>
</dbReference>
<dbReference type="InterPro" id="IPR015943">
    <property type="entry name" value="WD40/YVTN_repeat-like_dom_sf"/>
</dbReference>
<keyword evidence="1" id="KW-0853">WD repeat</keyword>
<reference evidence="3" key="1">
    <citation type="submission" date="2021-08" db="EMBL/GenBank/DDBJ databases">
        <title>WGS assembly of Ceratopteris richardii.</title>
        <authorList>
            <person name="Marchant D.B."/>
            <person name="Chen G."/>
            <person name="Jenkins J."/>
            <person name="Shu S."/>
            <person name="Leebens-Mack J."/>
            <person name="Grimwood J."/>
            <person name="Schmutz J."/>
            <person name="Soltis P."/>
            <person name="Soltis D."/>
            <person name="Chen Z.-H."/>
        </authorList>
    </citation>
    <scope>NUCLEOTIDE SEQUENCE</scope>
    <source>
        <strain evidence="3">Whitten #5841</strain>
        <tissue evidence="3">Leaf</tissue>
    </source>
</reference>
<evidence type="ECO:0000256" key="1">
    <source>
        <dbReference type="PROSITE-ProRule" id="PRU00221"/>
    </source>
</evidence>
<dbReference type="SUPFAM" id="SSF50978">
    <property type="entry name" value="WD40 repeat-like"/>
    <property type="match status" value="3"/>
</dbReference>
<dbReference type="Proteomes" id="UP000825935">
    <property type="component" value="Chromosome 37"/>
</dbReference>
<evidence type="ECO:0000313" key="3">
    <source>
        <dbReference type="EMBL" id="KAH7280308.1"/>
    </source>
</evidence>
<dbReference type="OMA" id="SFAVVCP"/>
<dbReference type="Pfam" id="PF00400">
    <property type="entry name" value="WD40"/>
    <property type="match status" value="2"/>
</dbReference>
<evidence type="ECO:0000313" key="4">
    <source>
        <dbReference type="Proteomes" id="UP000825935"/>
    </source>
</evidence>
<dbReference type="GO" id="GO:0043291">
    <property type="term" value="C:RAVE complex"/>
    <property type="evidence" value="ECO:0007669"/>
    <property type="project" value="TreeGrafter"/>
</dbReference>
<dbReference type="EMBL" id="CM035442">
    <property type="protein sequence ID" value="KAH7280308.1"/>
    <property type="molecule type" value="Genomic_DNA"/>
</dbReference>
<proteinExistence type="predicted"/>